<dbReference type="Proteomes" id="UP000318864">
    <property type="component" value="Unassembled WGS sequence"/>
</dbReference>
<reference evidence="1 2" key="1">
    <citation type="submission" date="2018-10" db="EMBL/GenBank/DDBJ databases">
        <title>Natronolimnobius sp. XQ-INN 246 isolated from Inner Mongolia Autonomous Region of China.</title>
        <authorList>
            <person name="Xue Q."/>
        </authorList>
    </citation>
    <scope>NUCLEOTIDE SEQUENCE [LARGE SCALE GENOMIC DNA]</scope>
    <source>
        <strain evidence="1 2">XQ-INN 246</strain>
    </source>
</reference>
<dbReference type="Pfam" id="PF04214">
    <property type="entry name" value="DUF411"/>
    <property type="match status" value="1"/>
</dbReference>
<evidence type="ECO:0000313" key="1">
    <source>
        <dbReference type="EMBL" id="THE64732.1"/>
    </source>
</evidence>
<dbReference type="InterPro" id="IPR007332">
    <property type="entry name" value="DUF411"/>
</dbReference>
<dbReference type="AlphaFoldDB" id="A0A4S3TKQ8"/>
<dbReference type="OrthoDB" id="262137at2157"/>
<gene>
    <name evidence="1" type="ORF">D8Y22_11520</name>
</gene>
<dbReference type="PROSITE" id="PS51257">
    <property type="entry name" value="PROKAR_LIPOPROTEIN"/>
    <property type="match status" value="1"/>
</dbReference>
<comment type="caution">
    <text evidence="1">The sequence shown here is derived from an EMBL/GenBank/DDBJ whole genome shotgun (WGS) entry which is preliminary data.</text>
</comment>
<keyword evidence="2" id="KW-1185">Reference proteome</keyword>
<sequence>MTLSRRRICTLGGLIATTGLSGCLGGGDDEPVVEGSEETDTDIDDWAWDGTLSVTSAHQYHDPDCGCCSEYVAYLRAHDIDVAVTEVDNLGEVKTDLGVPNEIRSCHTLELEGYLIEGHVPLEAIDDLLTDEPAVRGIGIPGMPQYSPGMGPRGDEALQVYAFDAGAEPVAYTTV</sequence>
<accession>A0A4S3TKQ8</accession>
<organism evidence="1 2">
    <name type="scientific">Salinadaptatus halalkaliphilus</name>
    <dbReference type="NCBI Taxonomy" id="2419781"/>
    <lineage>
        <taxon>Archaea</taxon>
        <taxon>Methanobacteriati</taxon>
        <taxon>Methanobacteriota</taxon>
        <taxon>Stenosarchaea group</taxon>
        <taxon>Halobacteria</taxon>
        <taxon>Halobacteriales</taxon>
        <taxon>Natrialbaceae</taxon>
        <taxon>Salinadaptatus</taxon>
    </lineage>
</organism>
<dbReference type="EMBL" id="RBZW01000027">
    <property type="protein sequence ID" value="THE64732.1"/>
    <property type="molecule type" value="Genomic_DNA"/>
</dbReference>
<proteinExistence type="predicted"/>
<name>A0A4S3TKQ8_9EURY</name>
<dbReference type="RefSeq" id="WP_141464842.1">
    <property type="nucleotide sequence ID" value="NZ_RBZW01000027.1"/>
</dbReference>
<protein>
    <submittedName>
        <fullName evidence="1">Metal-binding protein</fullName>
    </submittedName>
</protein>
<evidence type="ECO:0000313" key="2">
    <source>
        <dbReference type="Proteomes" id="UP000318864"/>
    </source>
</evidence>